<evidence type="ECO:0000313" key="3">
    <source>
        <dbReference type="Proteomes" id="UP001321473"/>
    </source>
</evidence>
<organism evidence="2 3">
    <name type="scientific">Amblyomma americanum</name>
    <name type="common">Lone star tick</name>
    <dbReference type="NCBI Taxonomy" id="6943"/>
    <lineage>
        <taxon>Eukaryota</taxon>
        <taxon>Metazoa</taxon>
        <taxon>Ecdysozoa</taxon>
        <taxon>Arthropoda</taxon>
        <taxon>Chelicerata</taxon>
        <taxon>Arachnida</taxon>
        <taxon>Acari</taxon>
        <taxon>Parasitiformes</taxon>
        <taxon>Ixodida</taxon>
        <taxon>Ixodoidea</taxon>
        <taxon>Ixodidae</taxon>
        <taxon>Amblyomminae</taxon>
        <taxon>Amblyomma</taxon>
    </lineage>
</organism>
<dbReference type="GO" id="GO:0003700">
    <property type="term" value="F:DNA-binding transcription factor activity"/>
    <property type="evidence" value="ECO:0007669"/>
    <property type="project" value="InterPro"/>
</dbReference>
<feature type="region of interest" description="Disordered" evidence="1">
    <location>
        <begin position="177"/>
        <end position="244"/>
    </location>
</feature>
<gene>
    <name evidence="2" type="ORF">V5799_034132</name>
</gene>
<proteinExistence type="predicted"/>
<feature type="compositionally biased region" description="Polar residues" evidence="1">
    <location>
        <begin position="226"/>
        <end position="244"/>
    </location>
</feature>
<dbReference type="EMBL" id="JARKHS020029485">
    <property type="protein sequence ID" value="KAK8763259.1"/>
    <property type="molecule type" value="Genomic_DNA"/>
</dbReference>
<dbReference type="Proteomes" id="UP001321473">
    <property type="component" value="Unassembled WGS sequence"/>
</dbReference>
<comment type="caution">
    <text evidence="2">The sequence shown here is derived from an EMBL/GenBank/DDBJ whole genome shotgun (WGS) entry which is preliminary data.</text>
</comment>
<name>A0AAQ4DLB9_AMBAM</name>
<evidence type="ECO:0000256" key="1">
    <source>
        <dbReference type="SAM" id="MobiDB-lite"/>
    </source>
</evidence>
<evidence type="ECO:0000313" key="2">
    <source>
        <dbReference type="EMBL" id="KAK8763259.1"/>
    </source>
</evidence>
<accession>A0AAQ4DLB9</accession>
<feature type="region of interest" description="Disordered" evidence="1">
    <location>
        <begin position="332"/>
        <end position="355"/>
    </location>
</feature>
<keyword evidence="3" id="KW-1185">Reference proteome</keyword>
<dbReference type="InterPro" id="IPR029309">
    <property type="entry name" value="CaRF"/>
</dbReference>
<dbReference type="AlphaFoldDB" id="A0AAQ4DLB9"/>
<sequence length="368" mass="40263">MLRDLMTVGVSFKTVSSKRRDPKTNRLVFSYLNGNVPLHLDAPFRLLSNTHKGCAYGKDYHKIAERNAALLHEGKLPRKTGETRGRKRGTRKIGCKATMQIKVIEVFPQFKIEPPEGASQKTIKHLKSSQICLLSQALSLGLAVQKQTVTFFMMTRKSFHTEHSALLLPNIGSTADIVESDNVPPESSTGTDPTELGEPCTGSDGIDSSETWTRTDRIESGEPWTGTEQIESSEPSTGTDQIDFSETWTGSDQIESTELPEIKINRLPGLQRCARINADKAKAMIVHCASEEKLRLANSCLIKAQKLLMEGMPDGTTVQAFSTKTCLRKRRSTQVSTLPGASAGKRTLSANGGNAKPLDGLAHNIQSV</sequence>
<protein>
    <submittedName>
        <fullName evidence="2">Uncharacterized protein</fullName>
    </submittedName>
</protein>
<dbReference type="Pfam" id="PF15299">
    <property type="entry name" value="ALS2CR8"/>
    <property type="match status" value="1"/>
</dbReference>
<reference evidence="2 3" key="1">
    <citation type="journal article" date="2023" name="Arcadia Sci">
        <title>De novo assembly of a long-read Amblyomma americanum tick genome.</title>
        <authorList>
            <person name="Chou S."/>
            <person name="Poskanzer K.E."/>
            <person name="Rollins M."/>
            <person name="Thuy-Boun P.S."/>
        </authorList>
    </citation>
    <scope>NUCLEOTIDE SEQUENCE [LARGE SCALE GENOMIC DNA]</scope>
    <source>
        <strain evidence="2">F_SG_1</strain>
        <tissue evidence="2">Salivary glands</tissue>
    </source>
</reference>